<sequence>MKKLLDAHKNALFALGKIKRKNEVYDYENDENQQKRENYGDRD</sequence>
<accession>A0A174AT98</accession>
<dbReference type="AlphaFoldDB" id="A0A174AT98"/>
<gene>
    <name evidence="2" type="ORF">ERS852423_01796</name>
</gene>
<dbReference type="EMBL" id="CYYY01000007">
    <property type="protein sequence ID" value="CUN92011.1"/>
    <property type="molecule type" value="Genomic_DNA"/>
</dbReference>
<dbReference type="RefSeq" id="WP_004841320.1">
    <property type="nucleotide sequence ID" value="NZ_CABIWY010000007.1"/>
</dbReference>
<feature type="region of interest" description="Disordered" evidence="1">
    <location>
        <begin position="24"/>
        <end position="43"/>
    </location>
</feature>
<feature type="compositionally biased region" description="Basic and acidic residues" evidence="1">
    <location>
        <begin position="32"/>
        <end position="43"/>
    </location>
</feature>
<dbReference type="Proteomes" id="UP000095439">
    <property type="component" value="Unassembled WGS sequence"/>
</dbReference>
<evidence type="ECO:0000313" key="2">
    <source>
        <dbReference type="EMBL" id="CUN92011.1"/>
    </source>
</evidence>
<reference evidence="2 3" key="1">
    <citation type="submission" date="2015-09" db="EMBL/GenBank/DDBJ databases">
        <authorList>
            <consortium name="Pathogen Informatics"/>
        </authorList>
    </citation>
    <scope>NUCLEOTIDE SEQUENCE [LARGE SCALE GENOMIC DNA]</scope>
    <source>
        <strain evidence="2 3">2789STDY5608866</strain>
    </source>
</reference>
<name>A0A174AT98_9FIRM</name>
<protein>
    <submittedName>
        <fullName evidence="2">Uncharacterized protein</fullName>
    </submittedName>
</protein>
<proteinExistence type="predicted"/>
<dbReference type="GeneID" id="76833112"/>
<evidence type="ECO:0000313" key="3">
    <source>
        <dbReference type="Proteomes" id="UP000095439"/>
    </source>
</evidence>
<organism evidence="2 3">
    <name type="scientific">Dorea longicatena</name>
    <dbReference type="NCBI Taxonomy" id="88431"/>
    <lineage>
        <taxon>Bacteria</taxon>
        <taxon>Bacillati</taxon>
        <taxon>Bacillota</taxon>
        <taxon>Clostridia</taxon>
        <taxon>Lachnospirales</taxon>
        <taxon>Lachnospiraceae</taxon>
        <taxon>Dorea</taxon>
    </lineage>
</organism>
<evidence type="ECO:0000256" key="1">
    <source>
        <dbReference type="SAM" id="MobiDB-lite"/>
    </source>
</evidence>